<accession>A0A367ZLA9</accession>
<feature type="compositionally biased region" description="Pro residues" evidence="1">
    <location>
        <begin position="253"/>
        <end position="263"/>
    </location>
</feature>
<reference evidence="3 4" key="1">
    <citation type="submission" date="2018-05" db="EMBL/GenBank/DDBJ databases">
        <title>A metagenomic window into the 2 km-deep terrestrial subsurface aquifer revealed taxonomically and functionally diverse microbial community comprising novel uncultured bacterial lineages.</title>
        <authorList>
            <person name="Kadnikov V.V."/>
            <person name="Mardanov A.V."/>
            <person name="Beletsky A.V."/>
            <person name="Banks D."/>
            <person name="Pimenov N.V."/>
            <person name="Frank Y.A."/>
            <person name="Karnachuk O.V."/>
            <person name="Ravin N.V."/>
        </authorList>
    </citation>
    <scope>NUCLEOTIDE SEQUENCE [LARGE SCALE GENOMIC DNA]</scope>
    <source>
        <strain evidence="3">BY5</strain>
    </source>
</reference>
<comment type="caution">
    <text evidence="3">The sequence shown here is derived from an EMBL/GenBank/DDBJ whole genome shotgun (WGS) entry which is preliminary data.</text>
</comment>
<protein>
    <recommendedName>
        <fullName evidence="5">5-bromo-4-chloroindolyl phosphate hydrolysis protein</fullName>
    </recommendedName>
</protein>
<dbReference type="EMBL" id="QOQW01000026">
    <property type="protein sequence ID" value="RCK78161.1"/>
    <property type="molecule type" value="Genomic_DNA"/>
</dbReference>
<gene>
    <name evidence="3" type="ORF">OZSIB_1677</name>
</gene>
<sequence length="263" mass="30925">MARPPLTRPPALPTGRRPSRRGEIPWALLLALLGVVVLFMLRRFLRLFFPMLFLLLVLAPLLWYLWRQYKYRDVWAVVPEYEKLVALLRRLRLSSYRAVVEASMKHLLAARDRAERFQEYLAQEPPHRLRERLRDLERQFKDTHDPEKRRFLEKTLADSRETLAHLDELQEFLRRYEDSKAVLAGHFKNTRLRLELDEMRFAEGIAYQSDEVDRLMTEIKAFDSMYETVDRRTGPRTTTAPAAAESDEAPAATAPPPPDRQAQ</sequence>
<evidence type="ECO:0000256" key="2">
    <source>
        <dbReference type="SAM" id="Phobius"/>
    </source>
</evidence>
<proteinExistence type="predicted"/>
<evidence type="ECO:0000313" key="3">
    <source>
        <dbReference type="EMBL" id="RCK78161.1"/>
    </source>
</evidence>
<feature type="region of interest" description="Disordered" evidence="1">
    <location>
        <begin position="229"/>
        <end position="263"/>
    </location>
</feature>
<feature type="transmembrane region" description="Helical" evidence="2">
    <location>
        <begin position="24"/>
        <end position="41"/>
    </location>
</feature>
<evidence type="ECO:0000313" key="4">
    <source>
        <dbReference type="Proteomes" id="UP000252355"/>
    </source>
</evidence>
<evidence type="ECO:0008006" key="5">
    <source>
        <dbReference type="Google" id="ProtNLM"/>
    </source>
</evidence>
<feature type="compositionally biased region" description="Low complexity" evidence="1">
    <location>
        <begin position="235"/>
        <end position="252"/>
    </location>
</feature>
<dbReference type="AlphaFoldDB" id="A0A367ZLA9"/>
<dbReference type="Proteomes" id="UP000252355">
    <property type="component" value="Unassembled WGS sequence"/>
</dbReference>
<feature type="transmembrane region" description="Helical" evidence="2">
    <location>
        <begin position="47"/>
        <end position="66"/>
    </location>
</feature>
<evidence type="ECO:0000256" key="1">
    <source>
        <dbReference type="SAM" id="MobiDB-lite"/>
    </source>
</evidence>
<keyword evidence="2" id="KW-0812">Transmembrane</keyword>
<organism evidence="3 4">
    <name type="scientific">Candidatus Ozemobacter sibiricus</name>
    <dbReference type="NCBI Taxonomy" id="2268124"/>
    <lineage>
        <taxon>Bacteria</taxon>
        <taxon>Candidatus Ozemobacteria</taxon>
        <taxon>Candidatus Ozemobacterales</taxon>
        <taxon>Candidatus Ozemobacteraceae</taxon>
        <taxon>Candidatus Ozemobacter</taxon>
    </lineage>
</organism>
<keyword evidence="2" id="KW-0472">Membrane</keyword>
<keyword evidence="2" id="KW-1133">Transmembrane helix</keyword>
<name>A0A367ZLA9_9BACT</name>